<dbReference type="AlphaFoldDB" id="A0A3E0UEB3"/>
<dbReference type="CDD" id="cd03025">
    <property type="entry name" value="DsbA_FrnE_like"/>
    <property type="match status" value="1"/>
</dbReference>
<name>A0A3E0UEB3_9GAMM</name>
<dbReference type="InterPro" id="IPR001853">
    <property type="entry name" value="DSBA-like_thioredoxin_dom"/>
</dbReference>
<gene>
    <name evidence="2" type="ORF">DXX92_08395</name>
</gene>
<feature type="domain" description="DSBA-like thioredoxin" evidence="1">
    <location>
        <begin position="5"/>
        <end position="183"/>
    </location>
</feature>
<dbReference type="OrthoDB" id="9813770at2"/>
<evidence type="ECO:0000259" key="1">
    <source>
        <dbReference type="Pfam" id="PF01323"/>
    </source>
</evidence>
<comment type="caution">
    <text evidence="2">The sequence shown here is derived from an EMBL/GenBank/DDBJ whole genome shotgun (WGS) entry which is preliminary data.</text>
</comment>
<evidence type="ECO:0000313" key="3">
    <source>
        <dbReference type="Proteomes" id="UP000256999"/>
    </source>
</evidence>
<dbReference type="SUPFAM" id="SSF52833">
    <property type="entry name" value="Thioredoxin-like"/>
    <property type="match status" value="1"/>
</dbReference>
<dbReference type="Proteomes" id="UP000256999">
    <property type="component" value="Unassembled WGS sequence"/>
</dbReference>
<accession>A0A3E0UEB3</accession>
<proteinExistence type="predicted"/>
<dbReference type="InterPro" id="IPR036249">
    <property type="entry name" value="Thioredoxin-like_sf"/>
</dbReference>
<dbReference type="Gene3D" id="3.40.30.10">
    <property type="entry name" value="Glutaredoxin"/>
    <property type="match status" value="1"/>
</dbReference>
<organism evidence="2 3">
    <name type="scientific">Thalassotalea euphylliae</name>
    <dbReference type="NCBI Taxonomy" id="1655234"/>
    <lineage>
        <taxon>Bacteria</taxon>
        <taxon>Pseudomonadati</taxon>
        <taxon>Pseudomonadota</taxon>
        <taxon>Gammaproteobacteria</taxon>
        <taxon>Alteromonadales</taxon>
        <taxon>Colwelliaceae</taxon>
        <taxon>Thalassotalea</taxon>
    </lineage>
</organism>
<dbReference type="PANTHER" id="PTHR13887:SF54">
    <property type="entry name" value="DSBA FAMILY PROTEIN"/>
    <property type="match status" value="1"/>
</dbReference>
<dbReference type="Pfam" id="PF01323">
    <property type="entry name" value="DSBA"/>
    <property type="match status" value="1"/>
</dbReference>
<dbReference type="RefSeq" id="WP_116000045.1">
    <property type="nucleotide sequence ID" value="NZ_QUOV01000001.1"/>
</dbReference>
<protein>
    <submittedName>
        <fullName evidence="2">DsbA family protein</fullName>
    </submittedName>
</protein>
<dbReference type="GO" id="GO:0016491">
    <property type="term" value="F:oxidoreductase activity"/>
    <property type="evidence" value="ECO:0007669"/>
    <property type="project" value="InterPro"/>
</dbReference>
<dbReference type="EMBL" id="QUOV01000001">
    <property type="protein sequence ID" value="REL35371.1"/>
    <property type="molecule type" value="Genomic_DNA"/>
</dbReference>
<reference evidence="2 3" key="1">
    <citation type="submission" date="2018-08" db="EMBL/GenBank/DDBJ databases">
        <title>Thalassotalea euphylliae genome.</title>
        <authorList>
            <person name="Summers S."/>
            <person name="Rice S.A."/>
            <person name="Freckelton M.L."/>
            <person name="Nedved B.T."/>
            <person name="Hadfield M.G."/>
        </authorList>
    </citation>
    <scope>NUCLEOTIDE SEQUENCE [LARGE SCALE GENOMIC DNA]</scope>
    <source>
        <strain evidence="2 3">H2</strain>
    </source>
</reference>
<sequence length="205" mass="23339">MRLVYVMDPMCGWCYGFAPELTSFLTNHPEAEVDWIMGGLAPDSTTPMPAELQQTIAQYWHQIEARSQAKFNHDFWQLNTPYRSTYPACRAVLSAEHIQQDSAPLMVEAIQAAYYQQAKNPALVDTLADCATAIGLDRQLFLQVLLSPVIEQKLQQHLTMSQQLQVQGFPALFFIEENQAYPLALGFCQTQDLEQQLTRIIEVRK</sequence>
<dbReference type="Gene3D" id="1.10.472.60">
    <property type="entry name" value="putative protein disulfide isomerase domain"/>
    <property type="match status" value="1"/>
</dbReference>
<dbReference type="PANTHER" id="PTHR13887">
    <property type="entry name" value="GLUTATHIONE S-TRANSFERASE KAPPA"/>
    <property type="match status" value="1"/>
</dbReference>
<evidence type="ECO:0000313" key="2">
    <source>
        <dbReference type="EMBL" id="REL35371.1"/>
    </source>
</evidence>